<sequence length="1451" mass="163081">MFGNYIQEKEKYQIFLTDGEILQIEIDRDANLVICTVKLTQVIDWRLRTELERDLKQALHLNRFVFLVKYRPDLFNEGYFEQIKSILKSRVSVINGYFDNAVATYENKILSIELKNGGETILEQVNVRKTISDLIYDEFSIRVEVVFTGKLSMTQEDVSNIMPELPPIDYTAPPPPAPVDFGAPPPQAASAPSVQRSAAKPMSRPSSRQVVRFHGADLPFHAESAELIVGRPIREKPIDLSQVSAESGHVVVWGEVFAVDSRLTRREDKIILSIDFTDYTGSNTLKIFDDVKKKDDYDKLKKGSYIWVDGDASFDKYANDVTIRPRSIMTVQRDKKKDEAAKKRVELHLHTNMSSMDAVASAEKLIQTAYGWGHKAIAITDHGVVQSFPEAMNTVDSIRKSGGDFKILYGVEAYFVDDCVDVVVGQDDRSLDDEFIVFDTETTGLSPATERMTEIGAVRVKNGEIIESFNTFVNPEKAIPHKIVELTGITDEMVADAPKEADALKQFLEFCNGAPLIAHNAPFDMSFIKAACGRAKINREFTSIDTVPICRQLLPQLKKHKLDIVAKELQVGDFNHHRACDDADTLAKIFVKLAQMLKEQKQVSTLQQINTALAGADPKKLRTYHQIILVKNQAGLKNLYRLVSYGHLDYFFKKPRVPKSVLKKYREGLLIGSACEAGELFRAIVDGKSWNELCDIAKFYDYLEIQPLGNNEYMVREGIVPDHERLKEFNQTIVNLGKALNIPVVATCDVHFLNKNDSIFREILMAAMKFKDFANQPPLYLRTTEEMLKEFDYLGEETAYEVVVENTNLIADMVDGDIRPIPKGTYTPEIEGSEEELQRLCYEKAKRMYGDPLPELVAKRLERELTSIIKHGFAVLYMIAQKLVFKSEQDGYQVGSRGSVGSSFAATMSGISEVNPLPPHYLCPNCQYSEFITDGSVGSGFDLPEKNCPKCGTPLTGDGHDIPFETFLGFNGDKAPDIDLNFSDEYQSRAHRYTEELFGKDHVFKAGTIGTVADKTAYGFVMKYLDDVGRVAHKAEENRLAIGCTGVKRTTGQHPGGMVVVPDRYDVYDFTPVQHPANDTNSDIITTHFDFHSLHDTILKLDELGHVGPTHYKHLEDLTDTSVTDIPMNDPKVYSLFTSTEALGVTPEDIYSETGTFGLPEMGTSFVRQMLVDAQPKNFSDLLQISGLSHGTDVWLGNAQDLIKNGTCTISEVIGTRDSIMTYLIHKGLEPGMAFKIMEITRKGKATKLLTEEHLSAMREHNVPEWYIDSCMKIKYMFPKAHAAAYDIAAVRLGWYKIYYPLEFYASYFTVRNGDFDAEEAVKGKSAVKFRLEQLLHKGNERSVKEDDEFNILLIINEMICRGFEFLPVDLYHSDATRYTIEDGKIRLPFTSLKGLGEAAARNLQEAAKEGSFISIDEVQNRAGVSKSVIELLENMGAFGDMPKTAQVTFF</sequence>
<dbReference type="InterPro" id="IPR012340">
    <property type="entry name" value="NA-bd_OB-fold"/>
</dbReference>
<dbReference type="Pfam" id="PF02811">
    <property type="entry name" value="PHP"/>
    <property type="match status" value="1"/>
</dbReference>
<dbReference type="GO" id="GO:0008408">
    <property type="term" value="F:3'-5' exonuclease activity"/>
    <property type="evidence" value="ECO:0007669"/>
    <property type="project" value="UniProtKB-UniRule"/>
</dbReference>
<dbReference type="SMART" id="SM00479">
    <property type="entry name" value="EXOIII"/>
    <property type="match status" value="1"/>
</dbReference>
<dbReference type="InterPro" id="IPR004805">
    <property type="entry name" value="DnaE2/DnaE/PolC"/>
</dbReference>
<feature type="domain" description="Exonuclease" evidence="13">
    <location>
        <begin position="434"/>
        <end position="599"/>
    </location>
</feature>
<dbReference type="Pfam" id="PF14579">
    <property type="entry name" value="HHH_6"/>
    <property type="match status" value="1"/>
</dbReference>
<reference evidence="15" key="1">
    <citation type="submission" date="2020-08" db="EMBL/GenBank/DDBJ databases">
        <title>Genome public.</title>
        <authorList>
            <person name="Liu C."/>
            <person name="Sun Q."/>
        </authorList>
    </citation>
    <scope>NUCLEOTIDE SEQUENCE</scope>
    <source>
        <strain evidence="15">NSJ-15</strain>
    </source>
</reference>
<proteinExistence type="inferred from homology"/>
<dbReference type="GO" id="GO:0005737">
    <property type="term" value="C:cytoplasm"/>
    <property type="evidence" value="ECO:0007669"/>
    <property type="project" value="UniProtKB-SubCell"/>
</dbReference>
<evidence type="ECO:0000313" key="15">
    <source>
        <dbReference type="EMBL" id="MBC8610259.1"/>
    </source>
</evidence>
<dbReference type="Proteomes" id="UP000632659">
    <property type="component" value="Unassembled WGS sequence"/>
</dbReference>
<dbReference type="NCBIfam" id="NF001688">
    <property type="entry name" value="PRK00448.1"/>
    <property type="match status" value="1"/>
</dbReference>
<comment type="catalytic activity">
    <reaction evidence="10 11">
        <text>DNA(n) + a 2'-deoxyribonucleoside 5'-triphosphate = DNA(n+1) + diphosphate</text>
        <dbReference type="Rhea" id="RHEA:22508"/>
        <dbReference type="Rhea" id="RHEA-COMP:17339"/>
        <dbReference type="Rhea" id="RHEA-COMP:17340"/>
        <dbReference type="ChEBI" id="CHEBI:33019"/>
        <dbReference type="ChEBI" id="CHEBI:61560"/>
        <dbReference type="ChEBI" id="CHEBI:173112"/>
        <dbReference type="EC" id="2.7.7.7"/>
    </reaction>
</comment>
<dbReference type="InterPro" id="IPR006054">
    <property type="entry name" value="DnaQ"/>
</dbReference>
<evidence type="ECO:0000256" key="9">
    <source>
        <dbReference type="ARBA" id="ARBA00022932"/>
    </source>
</evidence>
<organism evidence="15 16">
    <name type="scientific">Massiliimalia timonensis</name>
    <dbReference type="NCBI Taxonomy" id="1987501"/>
    <lineage>
        <taxon>Bacteria</taxon>
        <taxon>Bacillati</taxon>
        <taxon>Bacillota</taxon>
        <taxon>Clostridia</taxon>
        <taxon>Eubacteriales</taxon>
        <taxon>Oscillospiraceae</taxon>
        <taxon>Massiliimalia</taxon>
    </lineage>
</organism>
<dbReference type="SUPFAM" id="SSF53098">
    <property type="entry name" value="Ribonuclease H-like"/>
    <property type="match status" value="1"/>
</dbReference>
<protein>
    <recommendedName>
        <fullName evidence="11">DNA polymerase III PolC-type</fullName>
        <shortName evidence="11">PolIII</shortName>
        <ecNumber evidence="11">2.7.7.7</ecNumber>
    </recommendedName>
</protein>
<dbReference type="InterPro" id="IPR029460">
    <property type="entry name" value="DNAPol_HHH"/>
</dbReference>
<evidence type="ECO:0000256" key="12">
    <source>
        <dbReference type="SAM" id="MobiDB-lite"/>
    </source>
</evidence>
<dbReference type="FunFam" id="3.30.420.10:FF:000045">
    <property type="entry name" value="3'-5' exonuclease DinG"/>
    <property type="match status" value="1"/>
</dbReference>
<dbReference type="Gene3D" id="3.30.1900.20">
    <property type="match status" value="2"/>
</dbReference>
<dbReference type="InterPro" id="IPR011708">
    <property type="entry name" value="DNA_pol3_alpha_NTPase_dom"/>
</dbReference>
<dbReference type="EMBL" id="JACRTL010000001">
    <property type="protein sequence ID" value="MBC8610259.1"/>
    <property type="molecule type" value="Genomic_DNA"/>
</dbReference>
<accession>A0A8J6P6L8</accession>
<dbReference type="InterPro" id="IPR003141">
    <property type="entry name" value="Pol/His_phosphatase_N"/>
</dbReference>
<dbReference type="HAMAP" id="MF_00356">
    <property type="entry name" value="DNApol_PolC"/>
    <property type="match status" value="1"/>
</dbReference>
<comment type="similarity">
    <text evidence="11">Belongs to the DNA polymerase type-C family. PolC subfamily.</text>
</comment>
<dbReference type="PANTHER" id="PTHR32294:SF5">
    <property type="entry name" value="DNA POLYMERASE III POLC-TYPE"/>
    <property type="match status" value="1"/>
</dbReference>
<comment type="subcellular location">
    <subcellularLocation>
        <location evidence="11">Cytoplasm</location>
    </subcellularLocation>
</comment>
<gene>
    <name evidence="11" type="primary">polC</name>
    <name evidence="15" type="ORF">H8702_03855</name>
</gene>
<dbReference type="Gene3D" id="1.10.150.870">
    <property type="match status" value="1"/>
</dbReference>
<dbReference type="InterPro" id="IPR012337">
    <property type="entry name" value="RNaseH-like_sf"/>
</dbReference>
<dbReference type="Gene3D" id="3.30.420.10">
    <property type="entry name" value="Ribonuclease H-like superfamily/Ribonuclease H"/>
    <property type="match status" value="1"/>
</dbReference>
<evidence type="ECO:0000256" key="8">
    <source>
        <dbReference type="ARBA" id="ARBA00022839"/>
    </source>
</evidence>
<dbReference type="EC" id="2.7.7.7" evidence="11"/>
<feature type="compositionally biased region" description="Low complexity" evidence="12">
    <location>
        <begin position="188"/>
        <end position="199"/>
    </location>
</feature>
<feature type="domain" description="Polymerase/histidinol phosphatase N-terminal" evidence="14">
    <location>
        <begin position="345"/>
        <end position="417"/>
    </location>
</feature>
<evidence type="ECO:0000259" key="14">
    <source>
        <dbReference type="SMART" id="SM00481"/>
    </source>
</evidence>
<dbReference type="SMART" id="SM00481">
    <property type="entry name" value="POLIIIAc"/>
    <property type="match status" value="1"/>
</dbReference>
<keyword evidence="7 11" id="KW-0378">Hydrolase</keyword>
<name>A0A8J6P6L8_9FIRM</name>
<feature type="region of interest" description="Disordered" evidence="12">
    <location>
        <begin position="172"/>
        <end position="207"/>
    </location>
</feature>
<evidence type="ECO:0000256" key="11">
    <source>
        <dbReference type="HAMAP-Rule" id="MF_00356"/>
    </source>
</evidence>
<dbReference type="Pfam" id="PF17657">
    <property type="entry name" value="DNA_pol3_finger"/>
    <property type="match status" value="1"/>
</dbReference>
<evidence type="ECO:0000256" key="1">
    <source>
        <dbReference type="ARBA" id="ARBA00003452"/>
    </source>
</evidence>
<feature type="compositionally biased region" description="Pro residues" evidence="12">
    <location>
        <begin position="172"/>
        <end position="187"/>
    </location>
</feature>
<dbReference type="Gene3D" id="1.10.150.700">
    <property type="entry name" value="PolC, middle finger domain"/>
    <property type="match status" value="1"/>
</dbReference>
<comment type="function">
    <text evidence="1 11">Required for replicative DNA synthesis. This DNA polymerase also exhibits 3' to 5' exonuclease activity.</text>
</comment>
<evidence type="ECO:0000256" key="7">
    <source>
        <dbReference type="ARBA" id="ARBA00022801"/>
    </source>
</evidence>
<dbReference type="GO" id="GO:0006261">
    <property type="term" value="P:DNA-templated DNA replication"/>
    <property type="evidence" value="ECO:0007669"/>
    <property type="project" value="UniProtKB-UniRule"/>
</dbReference>
<keyword evidence="4 11" id="KW-0548">Nucleotidyltransferase</keyword>
<dbReference type="InterPro" id="IPR006308">
    <property type="entry name" value="Pol_III_a_PolC-type_gram_pos"/>
</dbReference>
<dbReference type="Gene3D" id="6.10.140.1510">
    <property type="match status" value="1"/>
</dbReference>
<dbReference type="Gene3D" id="2.40.50.140">
    <property type="entry name" value="Nucleic acid-binding proteins"/>
    <property type="match status" value="1"/>
</dbReference>
<keyword evidence="5 11" id="KW-0235">DNA replication</keyword>
<dbReference type="InterPro" id="IPR044923">
    <property type="entry name" value="PolC_middle_finger_sf"/>
</dbReference>
<dbReference type="CDD" id="cd07435">
    <property type="entry name" value="PHP_PolIIIA_POLC"/>
    <property type="match status" value="1"/>
</dbReference>
<keyword evidence="6 11" id="KW-0540">Nuclease</keyword>
<keyword evidence="8 11" id="KW-0269">Exonuclease</keyword>
<dbReference type="InterPro" id="IPR040982">
    <property type="entry name" value="DNA_pol3_finger"/>
</dbReference>
<evidence type="ECO:0000256" key="2">
    <source>
        <dbReference type="ARBA" id="ARBA00022490"/>
    </source>
</evidence>
<keyword evidence="9 11" id="KW-0239">DNA-directed DNA polymerase</keyword>
<dbReference type="GO" id="GO:0003887">
    <property type="term" value="F:DNA-directed DNA polymerase activity"/>
    <property type="evidence" value="ECO:0007669"/>
    <property type="project" value="UniProtKB-UniRule"/>
</dbReference>
<dbReference type="InterPro" id="IPR036397">
    <property type="entry name" value="RNaseH_sf"/>
</dbReference>
<evidence type="ECO:0000313" key="16">
    <source>
        <dbReference type="Proteomes" id="UP000632659"/>
    </source>
</evidence>
<dbReference type="PANTHER" id="PTHR32294">
    <property type="entry name" value="DNA POLYMERASE III SUBUNIT ALPHA"/>
    <property type="match status" value="1"/>
</dbReference>
<dbReference type="NCBIfam" id="TIGR01405">
    <property type="entry name" value="polC_Gram_pos"/>
    <property type="match status" value="1"/>
</dbReference>
<keyword evidence="16" id="KW-1185">Reference proteome</keyword>
<evidence type="ECO:0000256" key="5">
    <source>
        <dbReference type="ARBA" id="ARBA00022705"/>
    </source>
</evidence>
<dbReference type="CDD" id="cd06127">
    <property type="entry name" value="DEDDh"/>
    <property type="match status" value="1"/>
</dbReference>
<evidence type="ECO:0000259" key="13">
    <source>
        <dbReference type="SMART" id="SM00479"/>
    </source>
</evidence>
<evidence type="ECO:0000256" key="3">
    <source>
        <dbReference type="ARBA" id="ARBA00022679"/>
    </source>
</evidence>
<keyword evidence="2 11" id="KW-0963">Cytoplasm</keyword>
<dbReference type="InterPro" id="IPR004013">
    <property type="entry name" value="PHP_dom"/>
</dbReference>
<dbReference type="NCBIfam" id="TIGR00573">
    <property type="entry name" value="dnaq"/>
    <property type="match status" value="1"/>
</dbReference>
<comment type="caution">
    <text evidence="15">The sequence shown here is derived from an EMBL/GenBank/DDBJ whole genome shotgun (WGS) entry which is preliminary data.</text>
</comment>
<dbReference type="GO" id="GO:0003677">
    <property type="term" value="F:DNA binding"/>
    <property type="evidence" value="ECO:0007669"/>
    <property type="project" value="UniProtKB-UniRule"/>
</dbReference>
<evidence type="ECO:0000256" key="4">
    <source>
        <dbReference type="ARBA" id="ARBA00022695"/>
    </source>
</evidence>
<dbReference type="CDD" id="cd07309">
    <property type="entry name" value="PHP"/>
    <property type="match status" value="1"/>
</dbReference>
<keyword evidence="3 11" id="KW-0808">Transferase</keyword>
<dbReference type="Pfam" id="PF00929">
    <property type="entry name" value="RNase_T"/>
    <property type="match status" value="1"/>
</dbReference>
<dbReference type="Gene3D" id="3.20.20.140">
    <property type="entry name" value="Metal-dependent hydrolases"/>
    <property type="match status" value="2"/>
</dbReference>
<dbReference type="InterPro" id="IPR013520">
    <property type="entry name" value="Ribonucl_H"/>
</dbReference>
<evidence type="ECO:0000256" key="6">
    <source>
        <dbReference type="ARBA" id="ARBA00022722"/>
    </source>
</evidence>
<dbReference type="Pfam" id="PF07733">
    <property type="entry name" value="DNA_pol3_alpha"/>
    <property type="match status" value="2"/>
</dbReference>
<evidence type="ECO:0000256" key="10">
    <source>
        <dbReference type="ARBA" id="ARBA00049244"/>
    </source>
</evidence>